<feature type="repeat" description="ANK" evidence="3">
    <location>
        <begin position="330"/>
        <end position="362"/>
    </location>
</feature>
<name>A0A150G4L6_GONPE</name>
<evidence type="ECO:0000256" key="3">
    <source>
        <dbReference type="PROSITE-ProRule" id="PRU00023"/>
    </source>
</evidence>
<feature type="compositionally biased region" description="Gly residues" evidence="4">
    <location>
        <begin position="180"/>
        <end position="207"/>
    </location>
</feature>
<dbReference type="OrthoDB" id="546633at2759"/>
<dbReference type="Pfam" id="PF12796">
    <property type="entry name" value="Ank_2"/>
    <property type="match status" value="1"/>
</dbReference>
<keyword evidence="1" id="KW-0677">Repeat</keyword>
<comment type="caution">
    <text evidence="5">The sequence shown here is derived from an EMBL/GenBank/DDBJ whole genome shotgun (WGS) entry which is preliminary data.</text>
</comment>
<dbReference type="SMART" id="SM00248">
    <property type="entry name" value="ANK"/>
    <property type="match status" value="5"/>
</dbReference>
<dbReference type="PROSITE" id="PS50297">
    <property type="entry name" value="ANK_REP_REGION"/>
    <property type="match status" value="4"/>
</dbReference>
<feature type="repeat" description="ANK" evidence="3">
    <location>
        <begin position="375"/>
        <end position="396"/>
    </location>
</feature>
<dbReference type="InterPro" id="IPR036770">
    <property type="entry name" value="Ankyrin_rpt-contain_sf"/>
</dbReference>
<dbReference type="PROSITE" id="PS50088">
    <property type="entry name" value="ANK_REPEAT"/>
    <property type="match status" value="4"/>
</dbReference>
<evidence type="ECO:0000256" key="4">
    <source>
        <dbReference type="SAM" id="MobiDB-lite"/>
    </source>
</evidence>
<feature type="region of interest" description="Disordered" evidence="4">
    <location>
        <begin position="177"/>
        <end position="236"/>
    </location>
</feature>
<dbReference type="STRING" id="33097.A0A150G4L6"/>
<accession>A0A150G4L6</accession>
<feature type="region of interest" description="Disordered" evidence="4">
    <location>
        <begin position="592"/>
        <end position="617"/>
    </location>
</feature>
<evidence type="ECO:0000256" key="2">
    <source>
        <dbReference type="ARBA" id="ARBA00023043"/>
    </source>
</evidence>
<dbReference type="Gene3D" id="1.25.40.20">
    <property type="entry name" value="Ankyrin repeat-containing domain"/>
    <property type="match status" value="2"/>
</dbReference>
<feature type="repeat" description="ANK" evidence="3">
    <location>
        <begin position="287"/>
        <end position="319"/>
    </location>
</feature>
<evidence type="ECO:0000313" key="6">
    <source>
        <dbReference type="Proteomes" id="UP000075714"/>
    </source>
</evidence>
<sequence>MCGFLGCLGHAFKRQSSTTSSGAGEHQPGSQPHPWPAAGERPHHHHAADRQHGRGGRGSSHNGQASSTSSSPPSEQEGRAGSSGTGYGSAPTLLQPQRYDIDLAGGTLPPALPSAAAAAAAAAAATQPAMLLKLDRGAATSRRTALHVAAERGQLHVLSSIIEGLCCSATAGMLAEAEGSRGGGRRPGGERGGSGGGVEASGAGGGSPDARLDGGAGAASGGEETPTRAGARGGGAPMAPEQYIQYHLNMQDSEGTTALSLACRFGHVDCCRLLLANGSARTLSDARGNTPLHYAALRGHLGVLFMLLDEFVEPGQEDELAGYVDARNHAGCTPLHYAVWGRQSGSVQVLLQHGADVLPRNSRPAQELTPAVLVTGSTPLHLAAARGHAERVLEPLQLTEDDPQPATLASLDPRVQLNANGHMPYQVAQRLGFYPLAMLLRPSIPILRLFSDEERAVRFYGPAPLRALAAEALNKKLLAELDALAAATPPSAAAGLTAAAAPPPAAERPMSVRRAAAAAAATTAAQPSAATTASGGAAADGDSDMSSRRHLSAPATLDQLQDGQGSGDVAAAAAGAADGATPWAAAANAEVEPGRAAAAEADGADSASSSPLGIHTPGPLVGVGGPLSASAHRRRAYVGDCGVDADAAA</sequence>
<reference evidence="6" key="1">
    <citation type="journal article" date="2016" name="Nat. Commun.">
        <title>The Gonium pectorale genome demonstrates co-option of cell cycle regulation during the evolution of multicellularity.</title>
        <authorList>
            <person name="Hanschen E.R."/>
            <person name="Marriage T.N."/>
            <person name="Ferris P.J."/>
            <person name="Hamaji T."/>
            <person name="Toyoda A."/>
            <person name="Fujiyama A."/>
            <person name="Neme R."/>
            <person name="Noguchi H."/>
            <person name="Minakuchi Y."/>
            <person name="Suzuki M."/>
            <person name="Kawai-Toyooka H."/>
            <person name="Smith D.R."/>
            <person name="Sparks H."/>
            <person name="Anderson J."/>
            <person name="Bakaric R."/>
            <person name="Luria V."/>
            <person name="Karger A."/>
            <person name="Kirschner M.W."/>
            <person name="Durand P.M."/>
            <person name="Michod R.E."/>
            <person name="Nozaki H."/>
            <person name="Olson B.J."/>
        </authorList>
    </citation>
    <scope>NUCLEOTIDE SEQUENCE [LARGE SCALE GENOMIC DNA]</scope>
    <source>
        <strain evidence="6">NIES-2863</strain>
    </source>
</reference>
<feature type="repeat" description="ANK" evidence="3">
    <location>
        <begin position="254"/>
        <end position="286"/>
    </location>
</feature>
<feature type="compositionally biased region" description="Low complexity" evidence="4">
    <location>
        <begin position="515"/>
        <end position="540"/>
    </location>
</feature>
<protein>
    <submittedName>
        <fullName evidence="5">Uncharacterized protein</fullName>
    </submittedName>
</protein>
<dbReference type="PRINTS" id="PR01415">
    <property type="entry name" value="ANKYRIN"/>
</dbReference>
<dbReference type="AlphaFoldDB" id="A0A150G4L6"/>
<dbReference type="PANTHER" id="PTHR24171:SF9">
    <property type="entry name" value="ANKYRIN REPEAT DOMAIN-CONTAINING PROTEIN 39"/>
    <property type="match status" value="1"/>
</dbReference>
<dbReference type="EMBL" id="LSYV01000063">
    <property type="protein sequence ID" value="KXZ44797.1"/>
    <property type="molecule type" value="Genomic_DNA"/>
</dbReference>
<keyword evidence="6" id="KW-1185">Reference proteome</keyword>
<gene>
    <name evidence="5" type="ORF">GPECTOR_62g912</name>
</gene>
<dbReference type="Pfam" id="PF00023">
    <property type="entry name" value="Ank"/>
    <property type="match status" value="1"/>
</dbReference>
<dbReference type="Proteomes" id="UP000075714">
    <property type="component" value="Unassembled WGS sequence"/>
</dbReference>
<evidence type="ECO:0000313" key="5">
    <source>
        <dbReference type="EMBL" id="KXZ44797.1"/>
    </source>
</evidence>
<feature type="compositionally biased region" description="Low complexity" evidence="4">
    <location>
        <begin position="592"/>
        <end position="611"/>
    </location>
</feature>
<dbReference type="PANTHER" id="PTHR24171">
    <property type="entry name" value="ANKYRIN REPEAT DOMAIN-CONTAINING PROTEIN 39-RELATED"/>
    <property type="match status" value="1"/>
</dbReference>
<keyword evidence="2 3" id="KW-0040">ANK repeat</keyword>
<feature type="region of interest" description="Disordered" evidence="4">
    <location>
        <begin position="15"/>
        <end position="93"/>
    </location>
</feature>
<dbReference type="InterPro" id="IPR002110">
    <property type="entry name" value="Ankyrin_rpt"/>
</dbReference>
<proteinExistence type="predicted"/>
<feature type="region of interest" description="Disordered" evidence="4">
    <location>
        <begin position="498"/>
        <end position="550"/>
    </location>
</feature>
<evidence type="ECO:0000256" key="1">
    <source>
        <dbReference type="ARBA" id="ARBA00022737"/>
    </source>
</evidence>
<dbReference type="SUPFAM" id="SSF48403">
    <property type="entry name" value="Ankyrin repeat"/>
    <property type="match status" value="1"/>
</dbReference>
<organism evidence="5 6">
    <name type="scientific">Gonium pectorale</name>
    <name type="common">Green alga</name>
    <dbReference type="NCBI Taxonomy" id="33097"/>
    <lineage>
        <taxon>Eukaryota</taxon>
        <taxon>Viridiplantae</taxon>
        <taxon>Chlorophyta</taxon>
        <taxon>core chlorophytes</taxon>
        <taxon>Chlorophyceae</taxon>
        <taxon>CS clade</taxon>
        <taxon>Chlamydomonadales</taxon>
        <taxon>Volvocaceae</taxon>
        <taxon>Gonium</taxon>
    </lineage>
</organism>
<feature type="compositionally biased region" description="Low complexity" evidence="4">
    <location>
        <begin position="59"/>
        <end position="74"/>
    </location>
</feature>